<gene>
    <name evidence="1" type="ORF">MNBD_ALPHA12-316</name>
</gene>
<sequence>MIAFKDACFGFFEKWSQIRGRGQAGATRRLTALLTAALLIGPLS</sequence>
<dbReference type="EMBL" id="UOEO01000078">
    <property type="protein sequence ID" value="VAW17796.1"/>
    <property type="molecule type" value="Genomic_DNA"/>
</dbReference>
<reference evidence="1" key="1">
    <citation type="submission" date="2018-06" db="EMBL/GenBank/DDBJ databases">
        <authorList>
            <person name="Zhirakovskaya E."/>
        </authorList>
    </citation>
    <scope>NUCLEOTIDE SEQUENCE</scope>
</reference>
<proteinExistence type="predicted"/>
<evidence type="ECO:0000313" key="1">
    <source>
        <dbReference type="EMBL" id="VAW17796.1"/>
    </source>
</evidence>
<dbReference type="AlphaFoldDB" id="A0A3B0UDZ8"/>
<accession>A0A3B0UDZ8</accession>
<name>A0A3B0UDZ8_9ZZZZ</name>
<organism evidence="1">
    <name type="scientific">hydrothermal vent metagenome</name>
    <dbReference type="NCBI Taxonomy" id="652676"/>
    <lineage>
        <taxon>unclassified sequences</taxon>
        <taxon>metagenomes</taxon>
        <taxon>ecological metagenomes</taxon>
    </lineage>
</organism>
<protein>
    <submittedName>
        <fullName evidence="1">Uncharacterized protein</fullName>
    </submittedName>
</protein>